<sequence>MTANDIDYLINILHKKDIQFDKKDKDNILNNLVYYVPRIRDAPQLELLISSLFHVENVTLLNDPFQLQETVQSIFLSKLSISEPTVSISTFYKIWDSVIDNMNNRWTLSTLAMLSGILITENVYESLQNRFYMDDQRNTQKLYKKWRETYFIPIIVHTLNSFLKMSNTNKSITQNTDLIDYLVNLYSTVTYFMNFKSNNRILPWNLITESSISIIIKYMTNASKYPAFLNKRINCIALNLQNCIPHTDVKLIRQVLRDLNYQCKVLSHNQQYGDTPNISYSNRFFSNILLTLTLTFKSILTSKTNILNNENSLDKDDILIQLLESLFYLHFITLDFGIIGFQSYEIVYNILCLEIIKICNNHPSKQYFNLILQKLLRCNPRNVKYPNKVYDSKIIFILDFIKNTITAICSSNVKLAIQSVIEPIILNNTLNSPYIDIREVSHSVIIHLLSMMTTDSDVRQWQLSNILPYANQSFDQYIENLLTEEQLYIIAQRIGGYVQLLSIYKHDFQREWLHNIYRRLINLTVNSNITKIKMIQLQTTLIKCIIYQIPYINAKYLKNWLENIDELSKTLLFDKYHYSEIIDTLWDVISESKSDIAIKWWYSRKNSSVVQSYL</sequence>
<name>A0AAN7WSQ5_9SACH</name>
<dbReference type="PANTHER" id="PTHR39214:SF1">
    <property type="entry name" value="MICROBODY (PEROXISOME) BIOGENESIS PROTEIN PEROXIN 8 (EUROFUNG)"/>
    <property type="match status" value="1"/>
</dbReference>
<dbReference type="AlphaFoldDB" id="A0AAN7WSQ5"/>
<organism evidence="1 2">
    <name type="scientific">Arxiozyma heterogenica</name>
    <dbReference type="NCBI Taxonomy" id="278026"/>
    <lineage>
        <taxon>Eukaryota</taxon>
        <taxon>Fungi</taxon>
        <taxon>Dikarya</taxon>
        <taxon>Ascomycota</taxon>
        <taxon>Saccharomycotina</taxon>
        <taxon>Saccharomycetes</taxon>
        <taxon>Saccharomycetales</taxon>
        <taxon>Saccharomycetaceae</taxon>
        <taxon>Arxiozyma</taxon>
    </lineage>
</organism>
<evidence type="ECO:0000313" key="2">
    <source>
        <dbReference type="Proteomes" id="UP001306508"/>
    </source>
</evidence>
<comment type="caution">
    <text evidence="1">The sequence shown here is derived from an EMBL/GenBank/DDBJ whole genome shotgun (WGS) entry which is preliminary data.</text>
</comment>
<evidence type="ECO:0000313" key="1">
    <source>
        <dbReference type="EMBL" id="KAK5779398.1"/>
    </source>
</evidence>
<accession>A0AAN7WSQ5</accession>
<dbReference type="PANTHER" id="PTHR39214">
    <property type="entry name" value="MICROBODY (PEROXISOME) BIOGENESIS PROTEIN PEROXIN 8 (EUROFUNG)"/>
    <property type="match status" value="1"/>
</dbReference>
<dbReference type="Proteomes" id="UP001306508">
    <property type="component" value="Unassembled WGS sequence"/>
</dbReference>
<dbReference type="InterPro" id="IPR055334">
    <property type="entry name" value="PEX8-like"/>
</dbReference>
<gene>
    <name evidence="1" type="ORF">RI543_003289</name>
</gene>
<dbReference type="EMBL" id="JAWIZZ010000047">
    <property type="protein sequence ID" value="KAK5779398.1"/>
    <property type="molecule type" value="Genomic_DNA"/>
</dbReference>
<protein>
    <submittedName>
        <fullName evidence="1">Uncharacterized protein</fullName>
    </submittedName>
</protein>
<reference evidence="2" key="1">
    <citation type="submission" date="2023-07" db="EMBL/GenBank/DDBJ databases">
        <title>A draft genome of Kazachstania heterogenica Y-27499.</title>
        <authorList>
            <person name="Donic C."/>
            <person name="Kralova J.S."/>
            <person name="Fidel L."/>
            <person name="Ben-Dor S."/>
            <person name="Jung S."/>
        </authorList>
    </citation>
    <scope>NUCLEOTIDE SEQUENCE [LARGE SCALE GENOMIC DNA]</scope>
    <source>
        <strain evidence="2">Y27499</strain>
    </source>
</reference>
<proteinExistence type="predicted"/>
<keyword evidence="2" id="KW-1185">Reference proteome</keyword>